<dbReference type="EMBL" id="AY810253">
    <property type="protein sequence ID" value="AAX26142.1"/>
    <property type="molecule type" value="mRNA"/>
</dbReference>
<dbReference type="AlphaFoldDB" id="Q5C2I3"/>
<evidence type="ECO:0000313" key="1">
    <source>
        <dbReference type="EMBL" id="AAX26142.1"/>
    </source>
</evidence>
<reference evidence="1" key="1">
    <citation type="submission" date="2005-03" db="EMBL/GenBank/DDBJ databases">
        <authorList>
            <person name="Han Z."/>
        </authorList>
    </citation>
    <scope>NUCLEOTIDE SEQUENCE</scope>
</reference>
<sequence length="37" mass="4275">MGMLLLLTTDGRFLTKWIWSTKSLNCLFNLVGLKMTK</sequence>
<name>Q5C2I3_SCHJA</name>
<organism evidence="1">
    <name type="scientific">Schistosoma japonicum</name>
    <name type="common">Blood fluke</name>
    <dbReference type="NCBI Taxonomy" id="6182"/>
    <lineage>
        <taxon>Eukaryota</taxon>
        <taxon>Metazoa</taxon>
        <taxon>Spiralia</taxon>
        <taxon>Lophotrochozoa</taxon>
        <taxon>Platyhelminthes</taxon>
        <taxon>Trematoda</taxon>
        <taxon>Digenea</taxon>
        <taxon>Strigeidida</taxon>
        <taxon>Schistosomatoidea</taxon>
        <taxon>Schistosomatidae</taxon>
        <taxon>Schistosoma</taxon>
    </lineage>
</organism>
<accession>Q5C2I3</accession>
<protein>
    <submittedName>
        <fullName evidence="1">Uncharacterized protein</fullName>
    </submittedName>
</protein>
<proteinExistence type="evidence at transcript level"/>
<reference evidence="1" key="2">
    <citation type="journal article" date="2006" name="PLoS Pathog.">
        <title>New perspectives on host-parasite interplay by comparative transcriptomic and proteomic analyses of Schistosoma japonicum.</title>
        <authorList>
            <person name="Liu F."/>
            <person name="Lu J."/>
            <person name="Hu W."/>
            <person name="Wang S.Y."/>
            <person name="Cui S.J."/>
            <person name="Chi M."/>
            <person name="Yan Q."/>
            <person name="Wang X.R."/>
            <person name="Song H.D."/>
            <person name="Xu X.N."/>
            <person name="Wang J.J."/>
            <person name="Zhang X.L."/>
            <person name="Zhang X."/>
            <person name="Wang Z.Q."/>
            <person name="Xue C.L."/>
            <person name="Brindley P.J."/>
            <person name="McManus D.P."/>
            <person name="Yang P.Y."/>
            <person name="Feng Z."/>
            <person name="Chen Z."/>
            <person name="Han Z.G."/>
        </authorList>
    </citation>
    <scope>NUCLEOTIDE SEQUENCE</scope>
</reference>